<dbReference type="PANTHER" id="PTHR11003">
    <property type="entry name" value="POTASSIUM CHANNEL, SUBFAMILY K"/>
    <property type="match status" value="1"/>
</dbReference>
<feature type="compositionally biased region" description="Pro residues" evidence="8">
    <location>
        <begin position="1"/>
        <end position="12"/>
    </location>
</feature>
<dbReference type="GO" id="GO:0005886">
    <property type="term" value="C:plasma membrane"/>
    <property type="evidence" value="ECO:0007669"/>
    <property type="project" value="TreeGrafter"/>
</dbReference>
<evidence type="ECO:0000256" key="9">
    <source>
        <dbReference type="SAM" id="Phobius"/>
    </source>
</evidence>
<keyword evidence="2" id="KW-0813">Transport</keyword>
<evidence type="ECO:0000256" key="8">
    <source>
        <dbReference type="SAM" id="MobiDB-lite"/>
    </source>
</evidence>
<proteinExistence type="predicted"/>
<gene>
    <name evidence="11" type="ORF">HCN44_004327</name>
</gene>
<evidence type="ECO:0000256" key="6">
    <source>
        <dbReference type="ARBA" id="ARBA00023136"/>
    </source>
</evidence>
<keyword evidence="5" id="KW-0406">Ion transport</keyword>
<name>A0A834XZD5_APHGI</name>
<dbReference type="GO" id="GO:0022841">
    <property type="term" value="F:potassium ion leak channel activity"/>
    <property type="evidence" value="ECO:0007669"/>
    <property type="project" value="TreeGrafter"/>
</dbReference>
<keyword evidence="6 9" id="KW-0472">Membrane</keyword>
<keyword evidence="4 9" id="KW-1133">Transmembrane helix</keyword>
<evidence type="ECO:0000256" key="7">
    <source>
        <dbReference type="ARBA" id="ARBA00023303"/>
    </source>
</evidence>
<feature type="transmembrane region" description="Helical" evidence="9">
    <location>
        <begin position="439"/>
        <end position="459"/>
    </location>
</feature>
<feature type="compositionally biased region" description="Polar residues" evidence="8">
    <location>
        <begin position="145"/>
        <end position="160"/>
    </location>
</feature>
<reference evidence="11 12" key="1">
    <citation type="submission" date="2020-08" db="EMBL/GenBank/DDBJ databases">
        <title>Aphidius gifuensis genome sequencing and assembly.</title>
        <authorList>
            <person name="Du Z."/>
        </authorList>
    </citation>
    <scope>NUCLEOTIDE SEQUENCE [LARGE SCALE GENOMIC DNA]</scope>
    <source>
        <strain evidence="11">YNYX2018</strain>
        <tissue evidence="11">Adults</tissue>
    </source>
</reference>
<keyword evidence="7" id="KW-0407">Ion channel</keyword>
<dbReference type="EMBL" id="JACMRX010000002">
    <property type="protein sequence ID" value="KAF7994855.1"/>
    <property type="molecule type" value="Genomic_DNA"/>
</dbReference>
<evidence type="ECO:0000259" key="10">
    <source>
        <dbReference type="Pfam" id="PF07885"/>
    </source>
</evidence>
<keyword evidence="3 9" id="KW-0812">Transmembrane</keyword>
<evidence type="ECO:0000256" key="5">
    <source>
        <dbReference type="ARBA" id="ARBA00023065"/>
    </source>
</evidence>
<dbReference type="Pfam" id="PF07885">
    <property type="entry name" value="Ion_trans_2"/>
    <property type="match status" value="1"/>
</dbReference>
<feature type="region of interest" description="Disordered" evidence="8">
    <location>
        <begin position="138"/>
        <end position="162"/>
    </location>
</feature>
<evidence type="ECO:0000313" key="11">
    <source>
        <dbReference type="EMBL" id="KAF7994855.1"/>
    </source>
</evidence>
<accession>A0A834XZD5</accession>
<protein>
    <recommendedName>
        <fullName evidence="10">Potassium channel domain-containing protein</fullName>
    </recommendedName>
</protein>
<dbReference type="GO" id="GO:0015271">
    <property type="term" value="F:outward rectifier potassium channel activity"/>
    <property type="evidence" value="ECO:0007669"/>
    <property type="project" value="TreeGrafter"/>
</dbReference>
<dbReference type="OrthoDB" id="6433782at2759"/>
<evidence type="ECO:0000256" key="3">
    <source>
        <dbReference type="ARBA" id="ARBA00022692"/>
    </source>
</evidence>
<dbReference type="AlphaFoldDB" id="A0A834XZD5"/>
<dbReference type="InterPro" id="IPR003280">
    <property type="entry name" value="2pore_dom_K_chnl"/>
</dbReference>
<sequence>MEVPTFPLPPSPLELRRPPSSAVRRQRDVVKSVSGRIRHVSPVKNNHFDTKIPILLNNLPKKRAHRLSRLANTVHPRDINTQTITSIKKYKRTRITQFRVKMTERRDDEEDDGEIVCTTGTPVSFGSCTISEDLSVELKDEQQEPRQSSSTSTIKSTGVQTHVGDGPYRLRIFPIIKDTVDEEATDNQKLATKLWSHIRFIGRILLCQIGLAWVLLFWTIAGAAAFYITEGPRERAQVFELKNLQKDLAVDLATELRQLKSSEDELEPLWSNKVAQYVAKHEKILLQAVNAGYGEGGNSGQLWTLPGCFLFSVSLITTLGFGAPVPRTTPGRIVAVIFAAIGIPLHFLLVLNIGLLLAIRLQKLGIDKKYKNDPEESSTDLKVPKWVRVVPFILIGFYYTIGILCFGTARLRPLAASLLFPLDFTAAGGLATTSGLVRIFYGIYLEGAVTIAAVTVAVLRVSATESLTNIGLKYGLLTEA</sequence>
<feature type="domain" description="Potassium channel" evidence="10">
    <location>
        <begin position="301"/>
        <end position="354"/>
    </location>
</feature>
<keyword evidence="12" id="KW-1185">Reference proteome</keyword>
<feature type="transmembrane region" description="Helical" evidence="9">
    <location>
        <begin position="302"/>
        <end position="321"/>
    </location>
</feature>
<comment type="caution">
    <text evidence="11">The sequence shown here is derived from an EMBL/GenBank/DDBJ whole genome shotgun (WGS) entry which is preliminary data.</text>
</comment>
<dbReference type="GO" id="GO:0030322">
    <property type="term" value="P:stabilization of membrane potential"/>
    <property type="evidence" value="ECO:0007669"/>
    <property type="project" value="TreeGrafter"/>
</dbReference>
<dbReference type="PANTHER" id="PTHR11003:SF87">
    <property type="entry name" value="POTASSIUM CHANNEL DOMAIN-CONTAINING PROTEIN"/>
    <property type="match status" value="1"/>
</dbReference>
<dbReference type="SUPFAM" id="SSF81324">
    <property type="entry name" value="Voltage-gated potassium channels"/>
    <property type="match status" value="1"/>
</dbReference>
<feature type="region of interest" description="Disordered" evidence="8">
    <location>
        <begin position="1"/>
        <end position="21"/>
    </location>
</feature>
<organism evidence="11 12">
    <name type="scientific">Aphidius gifuensis</name>
    <name type="common">Parasitoid wasp</name>
    <dbReference type="NCBI Taxonomy" id="684658"/>
    <lineage>
        <taxon>Eukaryota</taxon>
        <taxon>Metazoa</taxon>
        <taxon>Ecdysozoa</taxon>
        <taxon>Arthropoda</taxon>
        <taxon>Hexapoda</taxon>
        <taxon>Insecta</taxon>
        <taxon>Pterygota</taxon>
        <taxon>Neoptera</taxon>
        <taxon>Endopterygota</taxon>
        <taxon>Hymenoptera</taxon>
        <taxon>Apocrita</taxon>
        <taxon>Ichneumonoidea</taxon>
        <taxon>Braconidae</taxon>
        <taxon>Aphidiinae</taxon>
        <taxon>Aphidius</taxon>
    </lineage>
</organism>
<feature type="transmembrane region" description="Helical" evidence="9">
    <location>
        <begin position="204"/>
        <end position="228"/>
    </location>
</feature>
<evidence type="ECO:0000256" key="2">
    <source>
        <dbReference type="ARBA" id="ARBA00022448"/>
    </source>
</evidence>
<evidence type="ECO:0000313" key="12">
    <source>
        <dbReference type="Proteomes" id="UP000639338"/>
    </source>
</evidence>
<feature type="transmembrane region" description="Helical" evidence="9">
    <location>
        <begin position="386"/>
        <end position="407"/>
    </location>
</feature>
<comment type="subcellular location">
    <subcellularLocation>
        <location evidence="1">Membrane</location>
        <topology evidence="1">Multi-pass membrane protein</topology>
    </subcellularLocation>
</comment>
<evidence type="ECO:0000256" key="1">
    <source>
        <dbReference type="ARBA" id="ARBA00004141"/>
    </source>
</evidence>
<dbReference type="Gene3D" id="1.10.287.70">
    <property type="match status" value="1"/>
</dbReference>
<feature type="transmembrane region" description="Helical" evidence="9">
    <location>
        <begin position="333"/>
        <end position="359"/>
    </location>
</feature>
<evidence type="ECO:0000256" key="4">
    <source>
        <dbReference type="ARBA" id="ARBA00022989"/>
    </source>
</evidence>
<dbReference type="Proteomes" id="UP000639338">
    <property type="component" value="Unassembled WGS sequence"/>
</dbReference>
<dbReference type="InterPro" id="IPR013099">
    <property type="entry name" value="K_chnl_dom"/>
</dbReference>